<dbReference type="RefSeq" id="WP_110999942.1">
    <property type="nucleotide sequence ID" value="NZ_QKTW01000022.1"/>
</dbReference>
<gene>
    <name evidence="2" type="ORF">DN068_15955</name>
</gene>
<comment type="caution">
    <text evidence="2">The sequence shown here is derived from an EMBL/GenBank/DDBJ whole genome shotgun (WGS) entry which is preliminary data.</text>
</comment>
<dbReference type="AlphaFoldDB" id="A0A2W2AV53"/>
<dbReference type="EMBL" id="QKTW01000022">
    <property type="protein sequence ID" value="PZF71568.1"/>
    <property type="molecule type" value="Genomic_DNA"/>
</dbReference>
<evidence type="ECO:0000313" key="2">
    <source>
        <dbReference type="EMBL" id="PZF71568.1"/>
    </source>
</evidence>
<dbReference type="Proteomes" id="UP000248745">
    <property type="component" value="Unassembled WGS sequence"/>
</dbReference>
<feature type="region of interest" description="Disordered" evidence="1">
    <location>
        <begin position="199"/>
        <end position="218"/>
    </location>
</feature>
<evidence type="ECO:0000313" key="3">
    <source>
        <dbReference type="Proteomes" id="UP000248745"/>
    </source>
</evidence>
<reference evidence="2 3" key="1">
    <citation type="submission" date="2018-06" db="EMBL/GenBank/DDBJ databases">
        <title>Mucibacter soli gen. nov., sp. nov., a new member of the family Chitinophagaceae producing mucin.</title>
        <authorList>
            <person name="Kim M.-K."/>
            <person name="Park S."/>
            <person name="Kim T.-S."/>
            <person name="Joung Y."/>
            <person name="Han J.-H."/>
            <person name="Kim S.B."/>
        </authorList>
    </citation>
    <scope>NUCLEOTIDE SEQUENCE [LARGE SCALE GENOMIC DNA]</scope>
    <source>
        <strain evidence="2 3">R1-15</strain>
    </source>
</reference>
<feature type="region of interest" description="Disordered" evidence="1">
    <location>
        <begin position="56"/>
        <end position="145"/>
    </location>
</feature>
<feature type="compositionally biased region" description="Acidic residues" evidence="1">
    <location>
        <begin position="78"/>
        <end position="111"/>
    </location>
</feature>
<name>A0A2W2AV53_9BACT</name>
<keyword evidence="3" id="KW-1185">Reference proteome</keyword>
<organism evidence="2 3">
    <name type="scientific">Taibaiella soli</name>
    <dbReference type="NCBI Taxonomy" id="1649169"/>
    <lineage>
        <taxon>Bacteria</taxon>
        <taxon>Pseudomonadati</taxon>
        <taxon>Bacteroidota</taxon>
        <taxon>Chitinophagia</taxon>
        <taxon>Chitinophagales</taxon>
        <taxon>Chitinophagaceae</taxon>
        <taxon>Taibaiella</taxon>
    </lineage>
</organism>
<accession>A0A2W2AV53</accession>
<feature type="compositionally biased region" description="Polar residues" evidence="1">
    <location>
        <begin position="129"/>
        <end position="145"/>
    </location>
</feature>
<protein>
    <recommendedName>
        <fullName evidence="4">Peptidoglycan binding-like domain-containing protein</fullName>
    </recommendedName>
</protein>
<evidence type="ECO:0000256" key="1">
    <source>
        <dbReference type="SAM" id="MobiDB-lite"/>
    </source>
</evidence>
<dbReference type="OrthoDB" id="9785345at2"/>
<proteinExistence type="predicted"/>
<sequence length="350" mass="37029">MSEKGKGSMLLPLGIGAGLLILLTSMKKKEAAPVTAAIPDDAASLLPQVNAGEAAMPQIDPAPAPSYAQAQAKTAPSEDSDEEGREDPEAGEADKEEEDPEAESADEDEGDSSYSSSSGSRSGGGGNYTPYSPSASINTSRQATSLPANTAQATTYFANSKPVIGNKAIRFQSDQAKLLAMQKARNNKSLRFQSDQAKKFAQRSGVKNPNPLIIGNGKPRMGAQLPASYRPGATTAIQQPIAITSQSITTPAAVPAVSQSTIFPLKFGTTSAYVKEVQRKLGVSATGYFGTMTRAAILKRFRVSEISETLYRQIITGKAPVAVLSKKPVPKIIRKVSKPIPQKHKIVKRK</sequence>
<evidence type="ECO:0008006" key="4">
    <source>
        <dbReference type="Google" id="ProtNLM"/>
    </source>
</evidence>